<gene>
    <name evidence="2" type="ORF">C3928_08375</name>
</gene>
<keyword evidence="1" id="KW-0472">Membrane</keyword>
<feature type="transmembrane region" description="Helical" evidence="1">
    <location>
        <begin position="140"/>
        <end position="161"/>
    </location>
</feature>
<reference evidence="2 3" key="1">
    <citation type="submission" date="2018-02" db="EMBL/GenBank/DDBJ databases">
        <title>Draft genome sequences of four Legionella pneumophila clinical strains isolated in Ontario.</title>
        <authorList>
            <person name="Fortuna A."/>
            <person name="Ramnarine R."/>
            <person name="Li A."/>
            <person name="Frantz C."/>
            <person name="Mallo G."/>
        </authorList>
    </citation>
    <scope>NUCLEOTIDE SEQUENCE [LARGE SCALE GENOMIC DNA]</scope>
    <source>
        <strain evidence="2 3">LG61</strain>
    </source>
</reference>
<dbReference type="EMBL" id="PQWY01000011">
    <property type="protein sequence ID" value="PPK30769.1"/>
    <property type="molecule type" value="Genomic_DNA"/>
</dbReference>
<dbReference type="Proteomes" id="UP000239239">
    <property type="component" value="Unassembled WGS sequence"/>
</dbReference>
<evidence type="ECO:0000256" key="1">
    <source>
        <dbReference type="SAM" id="Phobius"/>
    </source>
</evidence>
<comment type="caution">
    <text evidence="2">The sequence shown here is derived from an EMBL/GenBank/DDBJ whole genome shotgun (WGS) entry which is preliminary data.</text>
</comment>
<keyword evidence="1" id="KW-0812">Transmembrane</keyword>
<protein>
    <submittedName>
        <fullName evidence="2">DUF2157 domain-containing protein</fullName>
    </submittedName>
</protein>
<feature type="transmembrane region" description="Helical" evidence="1">
    <location>
        <begin position="98"/>
        <end position="120"/>
    </location>
</feature>
<feature type="transmembrane region" description="Helical" evidence="1">
    <location>
        <begin position="168"/>
        <end position="187"/>
    </location>
</feature>
<feature type="transmembrane region" description="Helical" evidence="1">
    <location>
        <begin position="221"/>
        <end position="240"/>
    </location>
</feature>
<feature type="transmembrane region" description="Helical" evidence="1">
    <location>
        <begin position="252"/>
        <end position="268"/>
    </location>
</feature>
<sequence length="347" mass="39692">MMMKLTRNMIAQAVQAKIITEEQANNLIEFIKNLPEQTPGFNLTNVLYYFGGLIAIGAMTLFMNLGWELFGGWGIFYLSVCYAILGLGLCSQFSKKGYIIPAGICATFVICLTPLAIYGLQKGMGWWPDDTVYHDYHVYIKWHWIFMELGTLMVGIILAWIYRYPFMIMPIAVTLWYMSMDIAAMLGDGQFDFELRAMVSMYFGLITVLIAFWVDVRSSQSADYAFWLYIFGVMAFWFGLSCQSSDSEISKFIYMCINLLMILIGVILNRKVFVIFGALGCSYYLGHLAFQVFKFSMLFPVALTAIGFGIIYLGIIWQKNEAKLTKELRSILPKPLRDLLETRDNMD</sequence>
<feature type="transmembrane region" description="Helical" evidence="1">
    <location>
        <begin position="273"/>
        <end position="293"/>
    </location>
</feature>
<evidence type="ECO:0000313" key="2">
    <source>
        <dbReference type="EMBL" id="PPK30769.1"/>
    </source>
</evidence>
<dbReference type="OrthoDB" id="1675191at2"/>
<accession>A0A2S6F013</accession>
<name>A0A2S6F013_LEGPN</name>
<evidence type="ECO:0000313" key="3">
    <source>
        <dbReference type="Proteomes" id="UP000239239"/>
    </source>
</evidence>
<keyword evidence="1" id="KW-1133">Transmembrane helix</keyword>
<dbReference type="AlphaFoldDB" id="A0A2S6F013"/>
<feature type="transmembrane region" description="Helical" evidence="1">
    <location>
        <begin position="299"/>
        <end position="317"/>
    </location>
</feature>
<organism evidence="2 3">
    <name type="scientific">Legionella pneumophila</name>
    <dbReference type="NCBI Taxonomy" id="446"/>
    <lineage>
        <taxon>Bacteria</taxon>
        <taxon>Pseudomonadati</taxon>
        <taxon>Pseudomonadota</taxon>
        <taxon>Gammaproteobacteria</taxon>
        <taxon>Legionellales</taxon>
        <taxon>Legionellaceae</taxon>
        <taxon>Legionella</taxon>
    </lineage>
</organism>
<feature type="transmembrane region" description="Helical" evidence="1">
    <location>
        <begin position="73"/>
        <end position="91"/>
    </location>
</feature>
<feature type="transmembrane region" description="Helical" evidence="1">
    <location>
        <begin position="46"/>
        <end position="67"/>
    </location>
</feature>
<proteinExistence type="predicted"/>
<feature type="transmembrane region" description="Helical" evidence="1">
    <location>
        <begin position="193"/>
        <end position="214"/>
    </location>
</feature>